<dbReference type="AlphaFoldDB" id="A0A5C8NSY9"/>
<keyword evidence="1" id="KW-0472">Membrane</keyword>
<keyword evidence="1" id="KW-0812">Transmembrane</keyword>
<organism evidence="2 3">
    <name type="scientific">Cerasibacillus terrae</name>
    <dbReference type="NCBI Taxonomy" id="2498845"/>
    <lineage>
        <taxon>Bacteria</taxon>
        <taxon>Bacillati</taxon>
        <taxon>Bacillota</taxon>
        <taxon>Bacilli</taxon>
        <taxon>Bacillales</taxon>
        <taxon>Bacillaceae</taxon>
        <taxon>Cerasibacillus</taxon>
    </lineage>
</organism>
<dbReference type="EMBL" id="VDUW01000006">
    <property type="protein sequence ID" value="TXL64101.1"/>
    <property type="molecule type" value="Genomic_DNA"/>
</dbReference>
<evidence type="ECO:0000313" key="3">
    <source>
        <dbReference type="Proteomes" id="UP000321574"/>
    </source>
</evidence>
<sequence>MTVIWALLIGGVVSYVLTSMAGDPFNLNTSLIISAIIAVVIFVLGDGILKGNSQE</sequence>
<gene>
    <name evidence="2" type="ORF">FHP05_10095</name>
</gene>
<protein>
    <submittedName>
        <fullName evidence="2">DUF2929 family protein</fullName>
    </submittedName>
</protein>
<evidence type="ECO:0000256" key="1">
    <source>
        <dbReference type="SAM" id="Phobius"/>
    </source>
</evidence>
<comment type="caution">
    <text evidence="2">The sequence shown here is derived from an EMBL/GenBank/DDBJ whole genome shotgun (WGS) entry which is preliminary data.</text>
</comment>
<name>A0A5C8NSY9_9BACI</name>
<proteinExistence type="predicted"/>
<evidence type="ECO:0000313" key="2">
    <source>
        <dbReference type="EMBL" id="TXL64101.1"/>
    </source>
</evidence>
<dbReference type="Pfam" id="PF11151">
    <property type="entry name" value="DUF2929"/>
    <property type="match status" value="1"/>
</dbReference>
<dbReference type="InterPro" id="IPR021324">
    <property type="entry name" value="DUF2929"/>
</dbReference>
<keyword evidence="1" id="KW-1133">Transmembrane helix</keyword>
<feature type="transmembrane region" description="Helical" evidence="1">
    <location>
        <begin position="31"/>
        <end position="49"/>
    </location>
</feature>
<dbReference type="Proteomes" id="UP000321574">
    <property type="component" value="Unassembled WGS sequence"/>
</dbReference>
<reference evidence="2 3" key="1">
    <citation type="submission" date="2019-06" db="EMBL/GenBank/DDBJ databases">
        <title>Cerasibacillus sp. nov., isolated from maize field.</title>
        <authorList>
            <person name="Lin S.-Y."/>
            <person name="Tsai C.-F."/>
            <person name="Young C.-C."/>
        </authorList>
    </citation>
    <scope>NUCLEOTIDE SEQUENCE [LARGE SCALE GENOMIC DNA]</scope>
    <source>
        <strain evidence="2 3">CC-CFT480</strain>
    </source>
</reference>
<accession>A0A5C8NSY9</accession>
<keyword evidence="3" id="KW-1185">Reference proteome</keyword>